<feature type="transmembrane region" description="Helical" evidence="10">
    <location>
        <begin position="787"/>
        <end position="805"/>
    </location>
</feature>
<keyword evidence="10" id="KW-0812">Transmembrane</keyword>
<proteinExistence type="inferred from homology"/>
<evidence type="ECO:0000256" key="2">
    <source>
        <dbReference type="ARBA" id="ARBA00009747"/>
    </source>
</evidence>
<evidence type="ECO:0000256" key="3">
    <source>
        <dbReference type="ARBA" id="ARBA00022679"/>
    </source>
</evidence>
<evidence type="ECO:0000256" key="10">
    <source>
        <dbReference type="SAM" id="Phobius"/>
    </source>
</evidence>
<evidence type="ECO:0000256" key="9">
    <source>
        <dbReference type="ARBA" id="ARBA00031547"/>
    </source>
</evidence>
<evidence type="ECO:0000256" key="8">
    <source>
        <dbReference type="ARBA" id="ARBA00022842"/>
    </source>
</evidence>
<reference evidence="11" key="1">
    <citation type="submission" date="2021-01" db="EMBL/GenBank/DDBJ databases">
        <authorList>
            <person name="Li R."/>
            <person name="Bekaert M."/>
        </authorList>
    </citation>
    <scope>NUCLEOTIDE SEQUENCE</scope>
    <source>
        <strain evidence="11">Farmed</strain>
    </source>
</reference>
<dbReference type="PANTHER" id="PTHR12153">
    <property type="entry name" value="SELENOPROTEIN O"/>
    <property type="match status" value="1"/>
</dbReference>
<keyword evidence="5" id="KW-0479">Metal-binding</keyword>
<gene>
    <name evidence="11" type="ORF">SPHA_26357</name>
</gene>
<evidence type="ECO:0000256" key="7">
    <source>
        <dbReference type="ARBA" id="ARBA00022840"/>
    </source>
</evidence>
<dbReference type="HAMAP" id="MF_00692">
    <property type="entry name" value="SelO"/>
    <property type="match status" value="1"/>
</dbReference>
<dbReference type="GO" id="GO:0016779">
    <property type="term" value="F:nucleotidyltransferase activity"/>
    <property type="evidence" value="ECO:0007669"/>
    <property type="project" value="UniProtKB-KW"/>
</dbReference>
<dbReference type="AlphaFoldDB" id="A0A812BT32"/>
<keyword evidence="7" id="KW-0067">ATP-binding</keyword>
<evidence type="ECO:0000256" key="1">
    <source>
        <dbReference type="ARBA" id="ARBA00001946"/>
    </source>
</evidence>
<evidence type="ECO:0000256" key="5">
    <source>
        <dbReference type="ARBA" id="ARBA00022723"/>
    </source>
</evidence>
<protein>
    <recommendedName>
        <fullName evidence="9">Selenoprotein O</fullName>
    </recommendedName>
</protein>
<comment type="cofactor">
    <cofactor evidence="1">
        <name>Mg(2+)</name>
        <dbReference type="ChEBI" id="CHEBI:18420"/>
    </cofactor>
</comment>
<keyword evidence="8" id="KW-0460">Magnesium</keyword>
<keyword evidence="10" id="KW-0472">Membrane</keyword>
<accession>A0A812BT32</accession>
<sequence length="824" mass="94241">MLGRYLSRARHRCTPTNTFFRSGDNYGTKSAIFLEPHRRYIDEREDPPFALRRPASRNNDRTVASPFYTLVSCLCTRIGHRKSKMKKLKFDNQSLRSLPVDTSLDMKSQRSVPGACFSRTLPTPVINPQMVAMSPSAMSLLDLSPADMETEEAVQYFSGNKIMEGSEPAAHCYCGYQFGVFAGQLGDGAAMYLGEVINDKNERWEIQLKGAGLTPYSRSADGRKVLRSSIREFLCSEAHYYLGIPTTRAGTCITSDSTVIRDIFYNGNPIEEKCTIVLRIAPTFLRFGSFEIFRGEDSLTSRSGPSAGNKELLIQLLDHSVKMFYPEIWEAHQHEKEEMYLAFYKEVVQRTAKLVAAWQCVGWCHGVLNTDNMSILGLTIDYGPFGFMDRYAEDFICNASDDGGRYAYNKQPEICKWNCQKLAEDIQDALPLEKSLSELEAIFDRTYEEEYFSRMKKKLGFLKHNDKQRDIINSLMKVMNETGADFTNSFRCLSKLSFGSCPGQSQEEILDYLLSNCCSVELLKADTKPRIHQREIQMVITIAQTHPELLEQLGPGVMKVFNELKRLDKARQLANITQEEKEQKDKESWKKWLSEYMELVEVDAVAHVDIKTYWEQRVQLMNSNNPRFILRNYIAENAIKAAEEGDYSEVQRVYKLLQNPYSEQLDMDISFTDQMIARWDSSSQSSNSVAAATGAPSHCHMQYDSKPPEGACQLLFSLCLSHINSSPSLSANLFITFSLSKSFHHLFSLLRYHLFSLSSPFLFLSFFLSLFLHLLDRFKLSIITFPINKVLSLVTNSLLSSLIFFPSTWKLRFSFMATRRWKFT</sequence>
<dbReference type="PANTHER" id="PTHR12153:SF15">
    <property type="entry name" value="PROTEIN ADENYLYLTRANSFERASE SELO, MITOCHONDRIAL"/>
    <property type="match status" value="1"/>
</dbReference>
<dbReference type="EMBL" id="CAHIKZ030001005">
    <property type="protein sequence ID" value="CAE1248911.1"/>
    <property type="molecule type" value="Genomic_DNA"/>
</dbReference>
<keyword evidence="10" id="KW-1133">Transmembrane helix</keyword>
<comment type="similarity">
    <text evidence="2">Belongs to the SELO family.</text>
</comment>
<name>A0A812BT32_ACAPH</name>
<dbReference type="InterPro" id="IPR003846">
    <property type="entry name" value="SelO"/>
</dbReference>
<organism evidence="11 12">
    <name type="scientific">Acanthosepion pharaonis</name>
    <name type="common">Pharaoh cuttlefish</name>
    <name type="synonym">Sepia pharaonis</name>
    <dbReference type="NCBI Taxonomy" id="158019"/>
    <lineage>
        <taxon>Eukaryota</taxon>
        <taxon>Metazoa</taxon>
        <taxon>Spiralia</taxon>
        <taxon>Lophotrochozoa</taxon>
        <taxon>Mollusca</taxon>
        <taxon>Cephalopoda</taxon>
        <taxon>Coleoidea</taxon>
        <taxon>Decapodiformes</taxon>
        <taxon>Sepiida</taxon>
        <taxon>Sepiina</taxon>
        <taxon>Sepiidae</taxon>
        <taxon>Acanthosepion</taxon>
    </lineage>
</organism>
<comment type="caution">
    <text evidence="11">The sequence shown here is derived from an EMBL/GenBank/DDBJ whole genome shotgun (WGS) entry which is preliminary data.</text>
</comment>
<evidence type="ECO:0000256" key="4">
    <source>
        <dbReference type="ARBA" id="ARBA00022695"/>
    </source>
</evidence>
<feature type="transmembrane region" description="Helical" evidence="10">
    <location>
        <begin position="752"/>
        <end position="775"/>
    </location>
</feature>
<keyword evidence="4 11" id="KW-0548">Nucleotidyltransferase</keyword>
<keyword evidence="3 11" id="KW-0808">Transferase</keyword>
<dbReference type="GO" id="GO:0005524">
    <property type="term" value="F:ATP binding"/>
    <property type="evidence" value="ECO:0007669"/>
    <property type="project" value="UniProtKB-KW"/>
</dbReference>
<evidence type="ECO:0000256" key="6">
    <source>
        <dbReference type="ARBA" id="ARBA00022741"/>
    </source>
</evidence>
<dbReference type="Proteomes" id="UP000597762">
    <property type="component" value="Unassembled WGS sequence"/>
</dbReference>
<dbReference type="Pfam" id="PF02696">
    <property type="entry name" value="SelO"/>
    <property type="match status" value="1"/>
</dbReference>
<keyword evidence="6" id="KW-0547">Nucleotide-binding</keyword>
<evidence type="ECO:0000313" key="12">
    <source>
        <dbReference type="Proteomes" id="UP000597762"/>
    </source>
</evidence>
<evidence type="ECO:0000313" key="11">
    <source>
        <dbReference type="EMBL" id="CAE1248911.1"/>
    </source>
</evidence>
<keyword evidence="12" id="KW-1185">Reference proteome</keyword>
<dbReference type="NCBIfam" id="NF000658">
    <property type="entry name" value="PRK00029.1"/>
    <property type="match status" value="1"/>
</dbReference>
<dbReference type="OrthoDB" id="10254721at2759"/>
<dbReference type="GO" id="GO:0046872">
    <property type="term" value="F:metal ion binding"/>
    <property type="evidence" value="ECO:0007669"/>
    <property type="project" value="UniProtKB-KW"/>
</dbReference>